<dbReference type="InterPro" id="IPR041588">
    <property type="entry name" value="Integrase_H2C2"/>
</dbReference>
<proteinExistence type="predicted"/>
<gene>
    <name evidence="4" type="primary">LOC138928008</name>
</gene>
<dbReference type="Gene3D" id="1.10.340.70">
    <property type="match status" value="1"/>
</dbReference>
<reference evidence="3" key="1">
    <citation type="submission" date="2025-05" db="UniProtKB">
        <authorList>
            <consortium name="RefSeq"/>
        </authorList>
    </citation>
    <scope>NUCLEOTIDE SEQUENCE [LARGE SCALE GENOMIC DNA]</scope>
    <source>
        <strain evidence="3">14028-0561.14</strain>
    </source>
</reference>
<keyword evidence="3" id="KW-1185">Reference proteome</keyword>
<evidence type="ECO:0000256" key="1">
    <source>
        <dbReference type="ARBA" id="ARBA00012493"/>
    </source>
</evidence>
<organism evidence="3 4">
    <name type="scientific">Drosophila kikkawai</name>
    <name type="common">Fruit fly</name>
    <dbReference type="NCBI Taxonomy" id="30033"/>
    <lineage>
        <taxon>Eukaryota</taxon>
        <taxon>Metazoa</taxon>
        <taxon>Ecdysozoa</taxon>
        <taxon>Arthropoda</taxon>
        <taxon>Hexapoda</taxon>
        <taxon>Insecta</taxon>
        <taxon>Pterygota</taxon>
        <taxon>Neoptera</taxon>
        <taxon>Endopterygota</taxon>
        <taxon>Diptera</taxon>
        <taxon>Brachycera</taxon>
        <taxon>Muscomorpha</taxon>
        <taxon>Ephydroidea</taxon>
        <taxon>Drosophilidae</taxon>
        <taxon>Drosophila</taxon>
        <taxon>Sophophora</taxon>
    </lineage>
</organism>
<dbReference type="PANTHER" id="PTHR37984:SF5">
    <property type="entry name" value="PROTEIN NYNRIN-LIKE"/>
    <property type="match status" value="1"/>
</dbReference>
<evidence type="ECO:0000259" key="2">
    <source>
        <dbReference type="Pfam" id="PF17921"/>
    </source>
</evidence>
<feature type="domain" description="Integrase zinc-binding" evidence="2">
    <location>
        <begin position="74"/>
        <end position="125"/>
    </location>
</feature>
<dbReference type="PANTHER" id="PTHR37984">
    <property type="entry name" value="PROTEIN CBG26694"/>
    <property type="match status" value="1"/>
</dbReference>
<dbReference type="RefSeq" id="XP_070140006.1">
    <property type="nucleotide sequence ID" value="XM_070283905.1"/>
</dbReference>
<accession>A0ABM4GBB0</accession>
<reference evidence="4" key="2">
    <citation type="submission" date="2025-08" db="UniProtKB">
        <authorList>
            <consortium name="RefSeq"/>
        </authorList>
    </citation>
    <scope>IDENTIFICATION</scope>
    <source>
        <strain evidence="4">14028-0561.14</strain>
        <tissue evidence="4">Whole fly</tissue>
    </source>
</reference>
<name>A0ABM4GBB0_DROKI</name>
<dbReference type="GeneID" id="138928008"/>
<protein>
    <recommendedName>
        <fullName evidence="1">RNA-directed DNA polymerase</fullName>
        <ecNumber evidence="1">2.7.7.49</ecNumber>
    </recommendedName>
</protein>
<dbReference type="EC" id="2.7.7.49" evidence="1"/>
<dbReference type="Pfam" id="PF17921">
    <property type="entry name" value="Integrase_H2C2"/>
    <property type="match status" value="1"/>
</dbReference>
<dbReference type="Proteomes" id="UP001652661">
    <property type="component" value="Chromosome 2R"/>
</dbReference>
<evidence type="ECO:0000313" key="3">
    <source>
        <dbReference type="Proteomes" id="UP001652661"/>
    </source>
</evidence>
<sequence>MKDLSGRLARWSLRLQGIDFEISHRKGADNVLADTLSRCARLPDVRVEGDLIFKRLGFGRLEDEVEGGPWKLWIPASLTAGMIATAHKEPTSGHGGVKKTLQKLQRQYYWPGMTTQVRDFVGRCTMKEATATSVVEFLVHEVFFKFGVPEVIHSDNAQWFGLYGAAAIITSRCAIAMKLSPKI</sequence>
<dbReference type="InterPro" id="IPR050951">
    <property type="entry name" value="Retrovirus_Pol_polyprotein"/>
</dbReference>
<evidence type="ECO:0000313" key="4">
    <source>
        <dbReference type="RefSeq" id="XP_070140006.1"/>
    </source>
</evidence>